<dbReference type="InterPro" id="IPR036380">
    <property type="entry name" value="Isochorismatase-like_sf"/>
</dbReference>
<gene>
    <name evidence="3" type="ORF">GCM10010841_10020</name>
</gene>
<dbReference type="SUPFAM" id="SSF52499">
    <property type="entry name" value="Isochorismatase-like hydrolases"/>
    <property type="match status" value="1"/>
</dbReference>
<evidence type="ECO:0000313" key="4">
    <source>
        <dbReference type="Proteomes" id="UP000661918"/>
    </source>
</evidence>
<protein>
    <recommendedName>
        <fullName evidence="2">Isochorismatase-like domain-containing protein</fullName>
    </recommendedName>
</protein>
<evidence type="ECO:0000259" key="2">
    <source>
        <dbReference type="Pfam" id="PF00857"/>
    </source>
</evidence>
<dbReference type="RefSeq" id="WP_188902006.1">
    <property type="nucleotide sequence ID" value="NZ_BMOM01000005.1"/>
</dbReference>
<reference evidence="4" key="1">
    <citation type="journal article" date="2019" name="Int. J. Syst. Evol. Microbiol.">
        <title>The Global Catalogue of Microorganisms (GCM) 10K type strain sequencing project: providing services to taxonomists for standard genome sequencing and annotation.</title>
        <authorList>
            <consortium name="The Broad Institute Genomics Platform"/>
            <consortium name="The Broad Institute Genome Sequencing Center for Infectious Disease"/>
            <person name="Wu L."/>
            <person name="Ma J."/>
        </authorList>
    </citation>
    <scope>NUCLEOTIDE SEQUENCE [LARGE SCALE GENOMIC DNA]</scope>
    <source>
        <strain evidence="4">JCM 15443</strain>
    </source>
</reference>
<dbReference type="Proteomes" id="UP000661918">
    <property type="component" value="Unassembled WGS sequence"/>
</dbReference>
<organism evidence="3 4">
    <name type="scientific">Deinococcus aerophilus</name>
    <dbReference type="NCBI Taxonomy" id="522488"/>
    <lineage>
        <taxon>Bacteria</taxon>
        <taxon>Thermotogati</taxon>
        <taxon>Deinococcota</taxon>
        <taxon>Deinococci</taxon>
        <taxon>Deinococcales</taxon>
        <taxon>Deinococcaceae</taxon>
        <taxon>Deinococcus</taxon>
    </lineage>
</organism>
<dbReference type="Gene3D" id="3.40.50.850">
    <property type="entry name" value="Isochorismatase-like"/>
    <property type="match status" value="1"/>
</dbReference>
<sequence>MSLTPLALILLNVQRQRLEDQPHEREVTRDWAHRVDHAREQGQLIVMIQWDGAPEGASGEGPHAEPETFSKGWTLHPDFRAEAGDLLVRARRPDAFSGTDLEAELRARAVRELHFLALPDAPELAVTAHSAREAGFTVTLEVPTLA</sequence>
<dbReference type="InterPro" id="IPR000868">
    <property type="entry name" value="Isochorismatase-like_dom"/>
</dbReference>
<evidence type="ECO:0000313" key="3">
    <source>
        <dbReference type="EMBL" id="GGM03592.1"/>
    </source>
</evidence>
<name>A0ABQ2GNA7_9DEIO</name>
<accession>A0ABQ2GNA7</accession>
<feature type="domain" description="Isochorismatase-like" evidence="2">
    <location>
        <begin position="7"/>
        <end position="115"/>
    </location>
</feature>
<dbReference type="EMBL" id="BMOM01000005">
    <property type="protein sequence ID" value="GGM03592.1"/>
    <property type="molecule type" value="Genomic_DNA"/>
</dbReference>
<evidence type="ECO:0000256" key="1">
    <source>
        <dbReference type="SAM" id="MobiDB-lite"/>
    </source>
</evidence>
<dbReference type="Pfam" id="PF00857">
    <property type="entry name" value="Isochorismatase"/>
    <property type="match status" value="1"/>
</dbReference>
<feature type="region of interest" description="Disordered" evidence="1">
    <location>
        <begin position="53"/>
        <end position="72"/>
    </location>
</feature>
<proteinExistence type="predicted"/>
<keyword evidence="4" id="KW-1185">Reference proteome</keyword>
<comment type="caution">
    <text evidence="3">The sequence shown here is derived from an EMBL/GenBank/DDBJ whole genome shotgun (WGS) entry which is preliminary data.</text>
</comment>